<dbReference type="SUPFAM" id="SSF53335">
    <property type="entry name" value="S-adenosyl-L-methionine-dependent methyltransferases"/>
    <property type="match status" value="1"/>
</dbReference>
<feature type="domain" description="Glycosyltransferase 2-like" evidence="1">
    <location>
        <begin position="594"/>
        <end position="749"/>
    </location>
</feature>
<keyword evidence="2" id="KW-0808">Transferase</keyword>
<dbReference type="Pfam" id="PF00535">
    <property type="entry name" value="Glycos_transf_2"/>
    <property type="match status" value="2"/>
</dbReference>
<proteinExistence type="predicted"/>
<dbReference type="Gene3D" id="3.40.50.150">
    <property type="entry name" value="Vaccinia Virus protein VP39"/>
    <property type="match status" value="1"/>
</dbReference>
<dbReference type="InterPro" id="IPR029044">
    <property type="entry name" value="Nucleotide-diphossugar_trans"/>
</dbReference>
<dbReference type="SUPFAM" id="SSF53448">
    <property type="entry name" value="Nucleotide-diphospho-sugar transferases"/>
    <property type="match status" value="2"/>
</dbReference>
<dbReference type="CDD" id="cd04184">
    <property type="entry name" value="GT2_RfbC_Mx_like"/>
    <property type="match status" value="1"/>
</dbReference>
<evidence type="ECO:0000313" key="2">
    <source>
        <dbReference type="EMBL" id="SIO25905.1"/>
    </source>
</evidence>
<reference evidence="2 3" key="1">
    <citation type="submission" date="2016-11" db="EMBL/GenBank/DDBJ databases">
        <authorList>
            <person name="Jaros S."/>
            <person name="Januszkiewicz K."/>
            <person name="Wedrychowicz H."/>
        </authorList>
    </citation>
    <scope>NUCLEOTIDE SEQUENCE [LARGE SCALE GENOMIC DNA]</scope>
    <source>
        <strain evidence="2 3">GAS86</strain>
    </source>
</reference>
<organism evidence="2 3">
    <name type="scientific">Paraburkholderia phenazinium</name>
    <dbReference type="NCBI Taxonomy" id="60549"/>
    <lineage>
        <taxon>Bacteria</taxon>
        <taxon>Pseudomonadati</taxon>
        <taxon>Pseudomonadota</taxon>
        <taxon>Betaproteobacteria</taxon>
        <taxon>Burkholderiales</taxon>
        <taxon>Burkholderiaceae</taxon>
        <taxon>Paraburkholderia</taxon>
    </lineage>
</organism>
<dbReference type="Proteomes" id="UP000184693">
    <property type="component" value="Unassembled WGS sequence"/>
</dbReference>
<dbReference type="Pfam" id="PF13578">
    <property type="entry name" value="Methyltransf_24"/>
    <property type="match status" value="1"/>
</dbReference>
<name>A0A1N6I1Y1_9BURK</name>
<dbReference type="PANTHER" id="PTHR43179:SF7">
    <property type="entry name" value="RHAMNOSYLTRANSFERASE WBBL"/>
    <property type="match status" value="1"/>
</dbReference>
<dbReference type="InterPro" id="IPR029063">
    <property type="entry name" value="SAM-dependent_MTases_sf"/>
</dbReference>
<dbReference type="AlphaFoldDB" id="A0A1N6I1Y1"/>
<dbReference type="PANTHER" id="PTHR43179">
    <property type="entry name" value="RHAMNOSYLTRANSFERASE WBBL"/>
    <property type="match status" value="1"/>
</dbReference>
<feature type="domain" description="Glycosyltransferase 2-like" evidence="1">
    <location>
        <begin position="337"/>
        <end position="446"/>
    </location>
</feature>
<dbReference type="InterPro" id="IPR001173">
    <property type="entry name" value="Glyco_trans_2-like"/>
</dbReference>
<dbReference type="Gene3D" id="3.90.550.10">
    <property type="entry name" value="Spore Coat Polysaccharide Biosynthesis Protein SpsA, Chain A"/>
    <property type="match status" value="2"/>
</dbReference>
<protein>
    <submittedName>
        <fullName evidence="2">Glycosyltransferase, GT2 family</fullName>
    </submittedName>
</protein>
<dbReference type="OrthoDB" id="9816564at2"/>
<dbReference type="EMBL" id="FSRM01000001">
    <property type="protein sequence ID" value="SIO25905.1"/>
    <property type="molecule type" value="Genomic_DNA"/>
</dbReference>
<gene>
    <name evidence="2" type="ORF">SAMN05444168_3868</name>
</gene>
<evidence type="ECO:0000259" key="1">
    <source>
        <dbReference type="Pfam" id="PF00535"/>
    </source>
</evidence>
<evidence type="ECO:0000313" key="3">
    <source>
        <dbReference type="Proteomes" id="UP000184693"/>
    </source>
</evidence>
<dbReference type="GO" id="GO:0016757">
    <property type="term" value="F:glycosyltransferase activity"/>
    <property type="evidence" value="ECO:0007669"/>
    <property type="project" value="UniProtKB-KW"/>
</dbReference>
<sequence>MKTLEQLYLQRRGKVSDTESRDLAEYDRILAAYRDRPINLLEIGVRNGGSLEIWSEFFRNANKLVGCDINPESAGLGSDPRIAMVVGDANLDETVLAIANHAERFDIVIADASHASGDIVKSFLRYFPKLEDGGIFLVEDLHRADEQDLDGGRHHADSPIAFFKLLESIHSVEFVNSACVIRKLPAAQNSDLQQNVKRLERQILFLQDDVARRDAGLASLQQKMDVLLHSVSWRVTAPLRWPGASLLRIRHLTGVVGRAVRASGGFKPMIRKVVSLYRREGFSGLRNGFRQRRDLSQESAKRNDYDEWIERYDCIDDEQRAAIQKRIAVMPDRPLISVVMPTYNPKPEWLKEAIESIRNQLYPNWELCIADDLSTDPAIRPLLEQMSSEDSRIKVIFREQNGHISAASNSALQLATGDWVALLDHDDLLPEHALYCVANAIVANPSARLIYSDEDKMDAAGRRHDPYFKCDWNRDLFYSQNFFSHLGVYHKALLDTVGGFRIGIEGSQDYDLVLRCIEHIDDDAIHHIPRVLYHWRVHAESTAGGADAKPYAALAGERALNEHFARRGVAASVEWITRGYHAHYSLPATLPLVSLIIPTRNALKLMRQCIDSIVGKTTYSNYEIIVVDNGSDDPEALRYFESLGEDARIRVLRDDSPFNYSALNNSAVAQARGELVALINNDIEVISPDWLSEMVSLALQPGVGAVGAKLYYPNDTLQHGGVVLGIAGVAGHANKHAQRPAYGYFGRTCLIGSYSAVTAACLVIRKSIYQEVGGLNEKDLTIAFNDIDFCLRIREAGYRNVWTPYAELYHHESATRGDEINPQRRVQFLTEIAYMQQRWGEVLSRDPAYSPNLTLDYEDFSLAWPPRVEALGRDVASS</sequence>
<accession>A0A1N6I1Y1</accession>
<dbReference type="CDD" id="cd04186">
    <property type="entry name" value="GT_2_like_c"/>
    <property type="match status" value="1"/>
</dbReference>